<feature type="repeat" description="WD" evidence="3">
    <location>
        <begin position="206"/>
        <end position="248"/>
    </location>
</feature>
<dbReference type="SUPFAM" id="SSF50978">
    <property type="entry name" value="WD40 repeat-like"/>
    <property type="match status" value="1"/>
</dbReference>
<evidence type="ECO:0000313" key="5">
    <source>
        <dbReference type="EMBL" id="WFD35653.1"/>
    </source>
</evidence>
<dbReference type="AlphaFoldDB" id="A0AAF0J6X3"/>
<feature type="repeat" description="WD" evidence="3">
    <location>
        <begin position="105"/>
        <end position="137"/>
    </location>
</feature>
<dbReference type="SMART" id="SM00320">
    <property type="entry name" value="WD40"/>
    <property type="match status" value="6"/>
</dbReference>
<sequence length="608" mass="66866">MDDDALRAMLPMGFGKAAARAAQKPKPHAADNTAKRRAVSDENDERDAKRSETDAPVAGPSVSFKEPTVPHRRNSADKSAEGSEPRAAGNTAAFGGMPLDKHVSLSDHKRAISALCLDRSGARVATGSLDYKVKLWDFGGMTSAYKPFKTFEPAENYPVVQLEFSPHSDVLLCLTASKHARLFSREGDEISVFRKGDVFLRDMRHTTGHVTDITCGGWNPTKPGWFMTGGTDSTIRLWDAEQTDKQKTVIVLRSKERGSKTHVSAAKYTPDGRMLIAAGTDGTLCAWSTSGSYSRPAMDVGKAHVSGTTTSSIACRDDGRTFVTRGGDDTVKLWDLRQTKSAVHSIGGIPTTDEYTDIIFSPDGQSVLTGVAAVPGGSDDGADLGSAWGQIAMLDATDLSVKHVHPVDKSGVCRLVWHARLNQILASTRSGAVKVFYDDEASQLGALLGVNKRARTGSNPFFIELLPGGISKDTPIIVPQDDDDEEYYEGKVDRWANWVHDPRNARLPEKPIYGSGRQGRVMQSDIQSMIDTVWQDSIRDEDPREALLKYAEKAEKDPQWTKVYAKTQPKPIFAKEREPDVEEPVQAQYIKQQQQRQRQQQQQQHQKK</sequence>
<dbReference type="Gene3D" id="2.130.10.10">
    <property type="entry name" value="YVTN repeat-like/Quinoprotein amine dehydrogenase"/>
    <property type="match status" value="2"/>
</dbReference>
<feature type="repeat" description="WD" evidence="3">
    <location>
        <begin position="256"/>
        <end position="288"/>
    </location>
</feature>
<reference evidence="5" key="1">
    <citation type="submission" date="2023-03" db="EMBL/GenBank/DDBJ databases">
        <title>Mating type loci evolution in Malassezia.</title>
        <authorList>
            <person name="Coelho M.A."/>
        </authorList>
    </citation>
    <scope>NUCLEOTIDE SEQUENCE</scope>
    <source>
        <strain evidence="5">CBS 11721</strain>
    </source>
</reference>
<dbReference type="InterPro" id="IPR001680">
    <property type="entry name" value="WD40_rpt"/>
</dbReference>
<accession>A0AAF0J6X3</accession>
<organism evidence="5 6">
    <name type="scientific">Malassezia cuniculi</name>
    <dbReference type="NCBI Taxonomy" id="948313"/>
    <lineage>
        <taxon>Eukaryota</taxon>
        <taxon>Fungi</taxon>
        <taxon>Dikarya</taxon>
        <taxon>Basidiomycota</taxon>
        <taxon>Ustilaginomycotina</taxon>
        <taxon>Malasseziomycetes</taxon>
        <taxon>Malasseziales</taxon>
        <taxon>Malasseziaceae</taxon>
        <taxon>Malassezia</taxon>
    </lineage>
</organism>
<keyword evidence="2" id="KW-0677">Repeat</keyword>
<dbReference type="EMBL" id="CP119879">
    <property type="protein sequence ID" value="WFD35653.1"/>
    <property type="molecule type" value="Genomic_DNA"/>
</dbReference>
<evidence type="ECO:0000256" key="4">
    <source>
        <dbReference type="SAM" id="MobiDB-lite"/>
    </source>
</evidence>
<dbReference type="PRINTS" id="PR00320">
    <property type="entry name" value="GPROTEINBRPT"/>
</dbReference>
<dbReference type="PANTHER" id="PTHR16017">
    <property type="entry name" value="GASTRULATION DEFECTIVE PROTEIN 1-RELATED"/>
    <property type="match status" value="1"/>
</dbReference>
<feature type="region of interest" description="Disordered" evidence="4">
    <location>
        <begin position="565"/>
        <end position="608"/>
    </location>
</feature>
<feature type="region of interest" description="Disordered" evidence="4">
    <location>
        <begin position="16"/>
        <end position="95"/>
    </location>
</feature>
<keyword evidence="6" id="KW-1185">Reference proteome</keyword>
<dbReference type="PANTHER" id="PTHR16017:SF0">
    <property type="entry name" value="WD REPEAT-CONTAINING PROTEIN 70"/>
    <property type="match status" value="1"/>
</dbReference>
<dbReference type="Proteomes" id="UP001219933">
    <property type="component" value="Chromosome 3"/>
</dbReference>
<feature type="compositionally biased region" description="Low complexity" evidence="4">
    <location>
        <begin position="592"/>
        <end position="608"/>
    </location>
</feature>
<dbReference type="GO" id="GO:0005634">
    <property type="term" value="C:nucleus"/>
    <property type="evidence" value="ECO:0007669"/>
    <property type="project" value="TreeGrafter"/>
</dbReference>
<dbReference type="InterPro" id="IPR015943">
    <property type="entry name" value="WD40/YVTN_repeat-like_dom_sf"/>
</dbReference>
<proteinExistence type="predicted"/>
<evidence type="ECO:0000256" key="3">
    <source>
        <dbReference type="PROSITE-ProRule" id="PRU00221"/>
    </source>
</evidence>
<dbReference type="Pfam" id="PF00400">
    <property type="entry name" value="WD40"/>
    <property type="match status" value="4"/>
</dbReference>
<dbReference type="GO" id="GO:0035861">
    <property type="term" value="C:site of double-strand break"/>
    <property type="evidence" value="ECO:0007669"/>
    <property type="project" value="TreeGrafter"/>
</dbReference>
<feature type="compositionally biased region" description="Basic and acidic residues" evidence="4">
    <location>
        <begin position="74"/>
        <end position="84"/>
    </location>
</feature>
<gene>
    <name evidence="5" type="ORF">MCUN1_002511</name>
</gene>
<protein>
    <recommendedName>
        <fullName evidence="7">WD repeat-containing protein 70</fullName>
    </recommendedName>
</protein>
<dbReference type="PROSITE" id="PS50082">
    <property type="entry name" value="WD_REPEATS_2"/>
    <property type="match status" value="4"/>
</dbReference>
<evidence type="ECO:0000256" key="2">
    <source>
        <dbReference type="ARBA" id="ARBA00022737"/>
    </source>
</evidence>
<dbReference type="PROSITE" id="PS50294">
    <property type="entry name" value="WD_REPEATS_REGION"/>
    <property type="match status" value="2"/>
</dbReference>
<feature type="repeat" description="WD" evidence="3">
    <location>
        <begin position="318"/>
        <end position="344"/>
    </location>
</feature>
<evidence type="ECO:0000256" key="1">
    <source>
        <dbReference type="ARBA" id="ARBA00022574"/>
    </source>
</evidence>
<evidence type="ECO:0008006" key="7">
    <source>
        <dbReference type="Google" id="ProtNLM"/>
    </source>
</evidence>
<dbReference type="InterPro" id="IPR020472">
    <property type="entry name" value="WD40_PAC1"/>
</dbReference>
<name>A0AAF0J6X3_9BASI</name>
<dbReference type="InterPro" id="IPR036322">
    <property type="entry name" value="WD40_repeat_dom_sf"/>
</dbReference>
<evidence type="ECO:0000313" key="6">
    <source>
        <dbReference type="Proteomes" id="UP001219933"/>
    </source>
</evidence>
<keyword evidence="1 3" id="KW-0853">WD repeat</keyword>
<dbReference type="InterPro" id="IPR051858">
    <property type="entry name" value="WD_repeat_GAD-1"/>
</dbReference>